<dbReference type="PANTHER" id="PTHR22939:SF129">
    <property type="entry name" value="SERINE PROTEASE HTRA2, MITOCHONDRIAL"/>
    <property type="match status" value="1"/>
</dbReference>
<keyword evidence="3" id="KW-0378">Hydrolase</keyword>
<evidence type="ECO:0000259" key="4">
    <source>
        <dbReference type="PROSITE" id="PS50106"/>
    </source>
</evidence>
<evidence type="ECO:0000256" key="1">
    <source>
        <dbReference type="ARBA" id="ARBA00010541"/>
    </source>
</evidence>
<accession>A0ABS1KL91</accession>
<dbReference type="EMBL" id="JAERRB010000001">
    <property type="protein sequence ID" value="MBL0740230.1"/>
    <property type="molecule type" value="Genomic_DNA"/>
</dbReference>
<comment type="caution">
    <text evidence="5">The sequence shown here is derived from an EMBL/GenBank/DDBJ whole genome shotgun (WGS) entry which is preliminary data.</text>
</comment>
<dbReference type="PROSITE" id="PS50106">
    <property type="entry name" value="PDZ"/>
    <property type="match status" value="1"/>
</dbReference>
<gene>
    <name evidence="5" type="ORF">JI741_03315</name>
</gene>
<dbReference type="SMART" id="SM00228">
    <property type="entry name" value="PDZ"/>
    <property type="match status" value="1"/>
</dbReference>
<dbReference type="InterPro" id="IPR001478">
    <property type="entry name" value="PDZ"/>
</dbReference>
<dbReference type="PROSITE" id="PS51257">
    <property type="entry name" value="PROKAR_LIPOPROTEIN"/>
    <property type="match status" value="1"/>
</dbReference>
<dbReference type="InterPro" id="IPR036034">
    <property type="entry name" value="PDZ_sf"/>
</dbReference>
<dbReference type="SUPFAM" id="SSF50156">
    <property type="entry name" value="PDZ domain-like"/>
    <property type="match status" value="1"/>
</dbReference>
<dbReference type="Proteomes" id="UP000613030">
    <property type="component" value="Unassembled WGS sequence"/>
</dbReference>
<keyword evidence="2" id="KW-0645">Protease</keyword>
<dbReference type="Gene3D" id="2.40.10.120">
    <property type="match status" value="1"/>
</dbReference>
<feature type="domain" description="PDZ" evidence="4">
    <location>
        <begin position="273"/>
        <end position="364"/>
    </location>
</feature>
<dbReference type="SUPFAM" id="SSF50494">
    <property type="entry name" value="Trypsin-like serine proteases"/>
    <property type="match status" value="1"/>
</dbReference>
<dbReference type="PANTHER" id="PTHR22939">
    <property type="entry name" value="SERINE PROTEASE FAMILY S1C HTRA-RELATED"/>
    <property type="match status" value="1"/>
</dbReference>
<dbReference type="RefSeq" id="WP_202007348.1">
    <property type="nucleotide sequence ID" value="NZ_JAERRB010000001.1"/>
</dbReference>
<dbReference type="Gene3D" id="2.30.42.10">
    <property type="match status" value="2"/>
</dbReference>
<keyword evidence="6" id="KW-1185">Reference proteome</keyword>
<dbReference type="InterPro" id="IPR009003">
    <property type="entry name" value="Peptidase_S1_PA"/>
</dbReference>
<dbReference type="Pfam" id="PF13365">
    <property type="entry name" value="Trypsin_2"/>
    <property type="match status" value="1"/>
</dbReference>
<evidence type="ECO:0000313" key="5">
    <source>
        <dbReference type="EMBL" id="MBL0740230.1"/>
    </source>
</evidence>
<proteinExistence type="inferred from homology"/>
<dbReference type="PRINTS" id="PR00834">
    <property type="entry name" value="PROTEASES2C"/>
</dbReference>
<dbReference type="Pfam" id="PF13180">
    <property type="entry name" value="PDZ_2"/>
    <property type="match status" value="1"/>
</dbReference>
<comment type="similarity">
    <text evidence="1">Belongs to the peptidase S1C family.</text>
</comment>
<evidence type="ECO:0000256" key="3">
    <source>
        <dbReference type="ARBA" id="ARBA00022801"/>
    </source>
</evidence>
<reference evidence="5 6" key="1">
    <citation type="submission" date="2021-01" db="EMBL/GenBank/DDBJ databases">
        <title>Chryseolinea sp. Jin1 Genome sequencing and assembly.</title>
        <authorList>
            <person name="Kim I."/>
        </authorList>
    </citation>
    <scope>NUCLEOTIDE SEQUENCE [LARGE SCALE GENOMIC DNA]</scope>
    <source>
        <strain evidence="5 6">Jin1</strain>
    </source>
</reference>
<evidence type="ECO:0000256" key="2">
    <source>
        <dbReference type="ARBA" id="ARBA00022670"/>
    </source>
</evidence>
<evidence type="ECO:0000313" key="6">
    <source>
        <dbReference type="Proteomes" id="UP000613030"/>
    </source>
</evidence>
<organism evidence="5 6">
    <name type="scientific">Chryseolinea lacunae</name>
    <dbReference type="NCBI Taxonomy" id="2801331"/>
    <lineage>
        <taxon>Bacteria</taxon>
        <taxon>Pseudomonadati</taxon>
        <taxon>Bacteroidota</taxon>
        <taxon>Cytophagia</taxon>
        <taxon>Cytophagales</taxon>
        <taxon>Fulvivirgaceae</taxon>
        <taxon>Chryseolinea</taxon>
    </lineage>
</organism>
<dbReference type="InterPro" id="IPR001940">
    <property type="entry name" value="Peptidase_S1C"/>
</dbReference>
<protein>
    <submittedName>
        <fullName evidence="5">Trypsin-like peptidase domain-containing protein</fullName>
    </submittedName>
</protein>
<sequence>MKRSILILIVMLTACIGGILGAIFTLKFLDVTTASYSSIEQRQQSVQTAYGRDTAYNISEGMNFLSVAQKVTPGVVHIRTSYGPGDFSVNPLEFYMDSPARSSGSGVIISDDGYIVTNNHVVEDASNIEVVMNNNQRFYAKLIGADPTTDLALLKIRAQHLPFLKYGDSDKITPGEWVLAVGNPFDLNSTVTAGIVSAKARNIGILRDRNNLQVEAFIQTDAAVNPGNSGGALVNLRGELIGINSAIATSSGSYQGYSFAIPVSLAKKVMDDLLEFGQVQRGLLGIQITDVNASIAEDLHLNVNQGVLVNRVNTGSAAEQSGLSSGDVIVGIDGHAVNSVSELQEWVARNRPGKEIRVAYLREGGRREVKARLRNNEGNETVTKKEVKYDLSGVQIEDIPYKELASLQLEGGVRVISVATDKWKDTGIKKGFVIAYIDKVPVDNVEDLNRILEFKRGGILIEGFYPGGQKGTYGVDW</sequence>
<name>A0ABS1KL91_9BACT</name>